<dbReference type="EMBL" id="JACXVP010000003">
    <property type="protein sequence ID" value="KAG5615401.1"/>
    <property type="molecule type" value="Genomic_DNA"/>
</dbReference>
<proteinExistence type="predicted"/>
<sequence length="93" mass="10995">MWRIYEFNLTEMQSAVINLQLHLIGKQAEKLYEFKMYSLNNMYCATGRSKIYKLLWYQILQPKKAKESGLLESDNNISECLRHVVSFKMPTAL</sequence>
<dbReference type="AlphaFoldDB" id="A0A9J5ZT76"/>
<organism evidence="1 2">
    <name type="scientific">Solanum commersonii</name>
    <name type="common">Commerson's wild potato</name>
    <name type="synonym">Commerson's nightshade</name>
    <dbReference type="NCBI Taxonomy" id="4109"/>
    <lineage>
        <taxon>Eukaryota</taxon>
        <taxon>Viridiplantae</taxon>
        <taxon>Streptophyta</taxon>
        <taxon>Embryophyta</taxon>
        <taxon>Tracheophyta</taxon>
        <taxon>Spermatophyta</taxon>
        <taxon>Magnoliopsida</taxon>
        <taxon>eudicotyledons</taxon>
        <taxon>Gunneridae</taxon>
        <taxon>Pentapetalae</taxon>
        <taxon>asterids</taxon>
        <taxon>lamiids</taxon>
        <taxon>Solanales</taxon>
        <taxon>Solanaceae</taxon>
        <taxon>Solanoideae</taxon>
        <taxon>Solaneae</taxon>
        <taxon>Solanum</taxon>
    </lineage>
</organism>
<gene>
    <name evidence="1" type="ORF">H5410_015225</name>
</gene>
<accession>A0A9J5ZT76</accession>
<name>A0A9J5ZT76_SOLCO</name>
<evidence type="ECO:0000313" key="1">
    <source>
        <dbReference type="EMBL" id="KAG5615401.1"/>
    </source>
</evidence>
<reference evidence="1 2" key="1">
    <citation type="submission" date="2020-09" db="EMBL/GenBank/DDBJ databases">
        <title>De no assembly of potato wild relative species, Solanum commersonii.</title>
        <authorList>
            <person name="Cho K."/>
        </authorList>
    </citation>
    <scope>NUCLEOTIDE SEQUENCE [LARGE SCALE GENOMIC DNA]</scope>
    <source>
        <strain evidence="1">LZ3.2</strain>
        <tissue evidence="1">Leaf</tissue>
    </source>
</reference>
<keyword evidence="2" id="KW-1185">Reference proteome</keyword>
<dbReference type="Proteomes" id="UP000824120">
    <property type="component" value="Chromosome 3"/>
</dbReference>
<protein>
    <submittedName>
        <fullName evidence="1">Uncharacterized protein</fullName>
    </submittedName>
</protein>
<evidence type="ECO:0000313" key="2">
    <source>
        <dbReference type="Proteomes" id="UP000824120"/>
    </source>
</evidence>
<comment type="caution">
    <text evidence="1">The sequence shown here is derived from an EMBL/GenBank/DDBJ whole genome shotgun (WGS) entry which is preliminary data.</text>
</comment>